<dbReference type="InterPro" id="IPR001647">
    <property type="entry name" value="HTH_TetR"/>
</dbReference>
<feature type="DNA-binding region" description="H-T-H motif" evidence="5">
    <location>
        <begin position="30"/>
        <end position="49"/>
    </location>
</feature>
<evidence type="ECO:0000256" key="3">
    <source>
        <dbReference type="ARBA" id="ARBA00023125"/>
    </source>
</evidence>
<keyword evidence="4" id="KW-0804">Transcription</keyword>
<evidence type="ECO:0000256" key="2">
    <source>
        <dbReference type="ARBA" id="ARBA00023015"/>
    </source>
</evidence>
<dbReference type="SUPFAM" id="SSF46689">
    <property type="entry name" value="Homeodomain-like"/>
    <property type="match status" value="1"/>
</dbReference>
<keyword evidence="2" id="KW-0805">Transcription regulation</keyword>
<sequence length="203" mass="22775">MAKQAFRHTREEILGLSVPLFATIGFDGVSMRAIAAAVGVTPAALYHHFSDKEQLCLEAVGYAFMEKVGPLKSLLVSAVEPWSRLEAFVIHFTRMLAREKDFRRLMQWVLLDSNEPRLQSLVDCVFRDLFNALGNLATELVPGRDAHLLVVSMFGLVIYPFETLSVRRFLPGYTDQQEDPEVIARHVIGLLRHGLGAGHEEKS</sequence>
<accession>A0A7C9IW29</accession>
<dbReference type="RefSeq" id="WP_161124076.1">
    <property type="nucleotide sequence ID" value="NZ_VYSB01000001.1"/>
</dbReference>
<dbReference type="Pfam" id="PF00440">
    <property type="entry name" value="TetR_N"/>
    <property type="match status" value="1"/>
</dbReference>
<dbReference type="InterPro" id="IPR023772">
    <property type="entry name" value="DNA-bd_HTH_TetR-type_CS"/>
</dbReference>
<dbReference type="EMBL" id="VYSB01000001">
    <property type="protein sequence ID" value="MYZ50913.1"/>
    <property type="molecule type" value="Genomic_DNA"/>
</dbReference>
<evidence type="ECO:0000256" key="4">
    <source>
        <dbReference type="ARBA" id="ARBA00023163"/>
    </source>
</evidence>
<dbReference type="PANTHER" id="PTHR30055">
    <property type="entry name" value="HTH-TYPE TRANSCRIPTIONAL REGULATOR RUTR"/>
    <property type="match status" value="1"/>
</dbReference>
<dbReference type="GO" id="GO:0000976">
    <property type="term" value="F:transcription cis-regulatory region binding"/>
    <property type="evidence" value="ECO:0007669"/>
    <property type="project" value="TreeGrafter"/>
</dbReference>
<dbReference type="GO" id="GO:0003700">
    <property type="term" value="F:DNA-binding transcription factor activity"/>
    <property type="evidence" value="ECO:0007669"/>
    <property type="project" value="TreeGrafter"/>
</dbReference>
<name>A0A7C9IW29_9BURK</name>
<dbReference type="InterPro" id="IPR009057">
    <property type="entry name" value="Homeodomain-like_sf"/>
</dbReference>
<comment type="caution">
    <text evidence="7">The sequence shown here is derived from an EMBL/GenBank/DDBJ whole genome shotgun (WGS) entry which is preliminary data.</text>
</comment>
<evidence type="ECO:0000313" key="8">
    <source>
        <dbReference type="Proteomes" id="UP000481947"/>
    </source>
</evidence>
<gene>
    <name evidence="7" type="ORF">F5985_01855</name>
</gene>
<proteinExistence type="predicted"/>
<dbReference type="PRINTS" id="PR00455">
    <property type="entry name" value="HTHTETR"/>
</dbReference>
<evidence type="ECO:0000313" key="7">
    <source>
        <dbReference type="EMBL" id="MYZ50913.1"/>
    </source>
</evidence>
<evidence type="ECO:0000259" key="6">
    <source>
        <dbReference type="PROSITE" id="PS50977"/>
    </source>
</evidence>
<dbReference type="Proteomes" id="UP000481947">
    <property type="component" value="Unassembled WGS sequence"/>
</dbReference>
<keyword evidence="3 5" id="KW-0238">DNA-binding</keyword>
<dbReference type="PANTHER" id="PTHR30055:SF234">
    <property type="entry name" value="HTH-TYPE TRANSCRIPTIONAL REGULATOR BETI"/>
    <property type="match status" value="1"/>
</dbReference>
<feature type="domain" description="HTH tetR-type" evidence="6">
    <location>
        <begin position="7"/>
        <end position="67"/>
    </location>
</feature>
<dbReference type="AlphaFoldDB" id="A0A7C9IW29"/>
<dbReference type="InterPro" id="IPR036271">
    <property type="entry name" value="Tet_transcr_reg_TetR-rel_C_sf"/>
</dbReference>
<organism evidence="7 8">
    <name type="scientific">Malikia spinosa</name>
    <dbReference type="NCBI Taxonomy" id="86180"/>
    <lineage>
        <taxon>Bacteria</taxon>
        <taxon>Pseudomonadati</taxon>
        <taxon>Pseudomonadota</taxon>
        <taxon>Betaproteobacteria</taxon>
        <taxon>Burkholderiales</taxon>
        <taxon>Comamonadaceae</taxon>
        <taxon>Malikia</taxon>
    </lineage>
</organism>
<evidence type="ECO:0000256" key="5">
    <source>
        <dbReference type="PROSITE-ProRule" id="PRU00335"/>
    </source>
</evidence>
<dbReference type="SUPFAM" id="SSF48498">
    <property type="entry name" value="Tetracyclin repressor-like, C-terminal domain"/>
    <property type="match status" value="1"/>
</dbReference>
<dbReference type="PROSITE" id="PS01081">
    <property type="entry name" value="HTH_TETR_1"/>
    <property type="match status" value="1"/>
</dbReference>
<reference evidence="7 8" key="1">
    <citation type="submission" date="2019-09" db="EMBL/GenBank/DDBJ databases">
        <title>Identification of Malikia spinosa a prominent benzene-, toluene-, and ethylbenzene-degrading bacterium: enrichment, isolation and whole genome sequencing.</title>
        <authorList>
            <person name="Tancsics A."/>
            <person name="Revesz F."/>
            <person name="Kriszt B."/>
        </authorList>
    </citation>
    <scope>NUCLEOTIDE SEQUENCE [LARGE SCALE GENOMIC DNA]</scope>
    <source>
        <strain evidence="7 8">AB6</strain>
    </source>
</reference>
<dbReference type="Gene3D" id="1.10.357.10">
    <property type="entry name" value="Tetracycline Repressor, domain 2"/>
    <property type="match status" value="1"/>
</dbReference>
<dbReference type="PROSITE" id="PS50977">
    <property type="entry name" value="HTH_TETR_2"/>
    <property type="match status" value="1"/>
</dbReference>
<protein>
    <submittedName>
        <fullName evidence="7">TetR/AcrR family transcriptional regulator</fullName>
    </submittedName>
</protein>
<evidence type="ECO:0000256" key="1">
    <source>
        <dbReference type="ARBA" id="ARBA00022491"/>
    </source>
</evidence>
<keyword evidence="1" id="KW-0678">Repressor</keyword>
<dbReference type="InterPro" id="IPR050109">
    <property type="entry name" value="HTH-type_TetR-like_transc_reg"/>
</dbReference>